<organism evidence="8 9">
    <name type="scientific">Microbacterium pullorum</name>
    <dbReference type="NCBI Taxonomy" id="2762236"/>
    <lineage>
        <taxon>Bacteria</taxon>
        <taxon>Bacillati</taxon>
        <taxon>Actinomycetota</taxon>
        <taxon>Actinomycetes</taxon>
        <taxon>Micrococcales</taxon>
        <taxon>Microbacteriaceae</taxon>
        <taxon>Microbacterium</taxon>
    </lineage>
</organism>
<dbReference type="InterPro" id="IPR007630">
    <property type="entry name" value="RNA_pol_sigma70_r4"/>
</dbReference>
<evidence type="ECO:0000256" key="1">
    <source>
        <dbReference type="ARBA" id="ARBA00010641"/>
    </source>
</evidence>
<sequence length="197" mass="21860">MTITLDAADSRTRKESLIDEDDAELARRLASGDPDALKTMYDRWSRLVYTLAVRSLGDFAEAEDVTQRTFVSAWTSRAMFAPDRGSLGGWVVGIARRRIADAHESRSRAARLEEAVMSEALAPIVDPVDVEDSLVIAHEIEGLDPDAQTVMRLAFYDDLTHAQIAERLAMPLGTVKSHIRRSLVRLRTRLEAADVAP</sequence>
<dbReference type="Proteomes" id="UP000648352">
    <property type="component" value="Unassembled WGS sequence"/>
</dbReference>
<evidence type="ECO:0000256" key="2">
    <source>
        <dbReference type="ARBA" id="ARBA00023015"/>
    </source>
</evidence>
<feature type="domain" description="RNA polymerase sigma-70 region 4" evidence="7">
    <location>
        <begin position="141"/>
        <end position="187"/>
    </location>
</feature>
<evidence type="ECO:0000259" key="7">
    <source>
        <dbReference type="Pfam" id="PF04545"/>
    </source>
</evidence>
<proteinExistence type="inferred from homology"/>
<protein>
    <submittedName>
        <fullName evidence="8">Sigma-70 family RNA polymerase sigma factor</fullName>
    </submittedName>
</protein>
<dbReference type="EMBL" id="JACSQP010000002">
    <property type="protein sequence ID" value="MBD7956698.1"/>
    <property type="molecule type" value="Genomic_DNA"/>
</dbReference>
<evidence type="ECO:0000313" key="8">
    <source>
        <dbReference type="EMBL" id="MBD7956698.1"/>
    </source>
</evidence>
<evidence type="ECO:0000259" key="6">
    <source>
        <dbReference type="Pfam" id="PF04542"/>
    </source>
</evidence>
<dbReference type="Gene3D" id="1.10.1740.10">
    <property type="match status" value="1"/>
</dbReference>
<accession>A0ABR8RZN0</accession>
<dbReference type="InterPro" id="IPR007627">
    <property type="entry name" value="RNA_pol_sigma70_r2"/>
</dbReference>
<dbReference type="Pfam" id="PF04545">
    <property type="entry name" value="Sigma70_r4"/>
    <property type="match status" value="1"/>
</dbReference>
<dbReference type="Pfam" id="PF04542">
    <property type="entry name" value="Sigma70_r2"/>
    <property type="match status" value="1"/>
</dbReference>
<comment type="similarity">
    <text evidence="1">Belongs to the sigma-70 factor family. ECF subfamily.</text>
</comment>
<dbReference type="NCBIfam" id="TIGR02937">
    <property type="entry name" value="sigma70-ECF"/>
    <property type="match status" value="1"/>
</dbReference>
<keyword evidence="4" id="KW-0238">DNA-binding</keyword>
<dbReference type="SUPFAM" id="SSF88946">
    <property type="entry name" value="Sigma2 domain of RNA polymerase sigma factors"/>
    <property type="match status" value="1"/>
</dbReference>
<dbReference type="InterPro" id="IPR014284">
    <property type="entry name" value="RNA_pol_sigma-70_dom"/>
</dbReference>
<dbReference type="InterPro" id="IPR039425">
    <property type="entry name" value="RNA_pol_sigma-70-like"/>
</dbReference>
<feature type="domain" description="RNA polymerase sigma-70 region 2" evidence="6">
    <location>
        <begin position="40"/>
        <end position="108"/>
    </location>
</feature>
<reference evidence="8 9" key="1">
    <citation type="submission" date="2020-08" db="EMBL/GenBank/DDBJ databases">
        <title>A Genomic Blueprint of the Chicken Gut Microbiome.</title>
        <authorList>
            <person name="Gilroy R."/>
            <person name="Ravi A."/>
            <person name="Getino M."/>
            <person name="Pursley I."/>
            <person name="Horton D.L."/>
            <person name="Alikhan N.-F."/>
            <person name="Baker D."/>
            <person name="Gharbi K."/>
            <person name="Hall N."/>
            <person name="Watson M."/>
            <person name="Adriaenssens E.M."/>
            <person name="Foster-Nyarko E."/>
            <person name="Jarju S."/>
            <person name="Secka A."/>
            <person name="Antonio M."/>
            <person name="Oren A."/>
            <person name="Chaudhuri R."/>
            <person name="La Ragione R.M."/>
            <person name="Hildebrand F."/>
            <person name="Pallen M.J."/>
        </authorList>
    </citation>
    <scope>NUCLEOTIDE SEQUENCE [LARGE SCALE GENOMIC DNA]</scope>
    <source>
        <strain evidence="8 9">Sa4CUA7</strain>
    </source>
</reference>
<dbReference type="InterPro" id="IPR013325">
    <property type="entry name" value="RNA_pol_sigma_r2"/>
</dbReference>
<evidence type="ECO:0000313" key="9">
    <source>
        <dbReference type="Proteomes" id="UP000648352"/>
    </source>
</evidence>
<dbReference type="CDD" id="cd06171">
    <property type="entry name" value="Sigma70_r4"/>
    <property type="match status" value="1"/>
</dbReference>
<gene>
    <name evidence="8" type="ORF">H9651_03515</name>
</gene>
<dbReference type="RefSeq" id="WP_191717721.1">
    <property type="nucleotide sequence ID" value="NZ_JACSQP010000002.1"/>
</dbReference>
<evidence type="ECO:0000256" key="5">
    <source>
        <dbReference type="ARBA" id="ARBA00023163"/>
    </source>
</evidence>
<evidence type="ECO:0000256" key="4">
    <source>
        <dbReference type="ARBA" id="ARBA00023125"/>
    </source>
</evidence>
<keyword evidence="3" id="KW-0731">Sigma factor</keyword>
<keyword evidence="5" id="KW-0804">Transcription</keyword>
<keyword evidence="2" id="KW-0805">Transcription regulation</keyword>
<dbReference type="SUPFAM" id="SSF88659">
    <property type="entry name" value="Sigma3 and sigma4 domains of RNA polymerase sigma factors"/>
    <property type="match status" value="1"/>
</dbReference>
<evidence type="ECO:0000256" key="3">
    <source>
        <dbReference type="ARBA" id="ARBA00023082"/>
    </source>
</evidence>
<keyword evidence="9" id="KW-1185">Reference proteome</keyword>
<dbReference type="InterPro" id="IPR036388">
    <property type="entry name" value="WH-like_DNA-bd_sf"/>
</dbReference>
<dbReference type="PANTHER" id="PTHR43133">
    <property type="entry name" value="RNA POLYMERASE ECF-TYPE SIGMA FACTO"/>
    <property type="match status" value="1"/>
</dbReference>
<dbReference type="PANTHER" id="PTHR43133:SF62">
    <property type="entry name" value="RNA POLYMERASE SIGMA FACTOR SIGZ"/>
    <property type="match status" value="1"/>
</dbReference>
<name>A0ABR8RZN0_9MICO</name>
<dbReference type="Gene3D" id="1.10.10.10">
    <property type="entry name" value="Winged helix-like DNA-binding domain superfamily/Winged helix DNA-binding domain"/>
    <property type="match status" value="1"/>
</dbReference>
<comment type="caution">
    <text evidence="8">The sequence shown here is derived from an EMBL/GenBank/DDBJ whole genome shotgun (WGS) entry which is preliminary data.</text>
</comment>
<dbReference type="InterPro" id="IPR013324">
    <property type="entry name" value="RNA_pol_sigma_r3/r4-like"/>
</dbReference>